<protein>
    <submittedName>
        <fullName evidence="2">Rna-directed dna polymerase from mobile element jockey-like</fullName>
    </submittedName>
</protein>
<comment type="caution">
    <text evidence="2">The sequence shown here is derived from an EMBL/GenBank/DDBJ whole genome shotgun (WGS) entry which is preliminary data.</text>
</comment>
<evidence type="ECO:0000313" key="3">
    <source>
        <dbReference type="Proteomes" id="UP001145742"/>
    </source>
</evidence>
<accession>A0ABQ9DJ03</accession>
<evidence type="ECO:0000313" key="2">
    <source>
        <dbReference type="EMBL" id="KAJ7422291.1"/>
    </source>
</evidence>
<evidence type="ECO:0000256" key="1">
    <source>
        <dbReference type="SAM" id="MobiDB-lite"/>
    </source>
</evidence>
<name>A0ABQ9DJ03_9PASS</name>
<keyword evidence="3" id="KW-1185">Reference proteome</keyword>
<feature type="region of interest" description="Disordered" evidence="1">
    <location>
        <begin position="148"/>
        <end position="167"/>
    </location>
</feature>
<dbReference type="Proteomes" id="UP001145742">
    <property type="component" value="Unassembled WGS sequence"/>
</dbReference>
<organism evidence="2 3">
    <name type="scientific">Willisornis vidua</name>
    <name type="common">Xingu scale-backed antbird</name>
    <dbReference type="NCBI Taxonomy" id="1566151"/>
    <lineage>
        <taxon>Eukaryota</taxon>
        <taxon>Metazoa</taxon>
        <taxon>Chordata</taxon>
        <taxon>Craniata</taxon>
        <taxon>Vertebrata</taxon>
        <taxon>Euteleostomi</taxon>
        <taxon>Archelosauria</taxon>
        <taxon>Archosauria</taxon>
        <taxon>Dinosauria</taxon>
        <taxon>Saurischia</taxon>
        <taxon>Theropoda</taxon>
        <taxon>Coelurosauria</taxon>
        <taxon>Aves</taxon>
        <taxon>Neognathae</taxon>
        <taxon>Neoaves</taxon>
        <taxon>Telluraves</taxon>
        <taxon>Australaves</taxon>
        <taxon>Passeriformes</taxon>
        <taxon>Thamnophilidae</taxon>
        <taxon>Willisornis</taxon>
    </lineage>
</organism>
<proteinExistence type="predicted"/>
<reference evidence="2" key="1">
    <citation type="submission" date="2019-10" db="EMBL/GenBank/DDBJ databases">
        <authorList>
            <person name="Soares A.E.R."/>
            <person name="Aleixo A."/>
            <person name="Schneider P."/>
            <person name="Miyaki C.Y."/>
            <person name="Schneider M.P."/>
            <person name="Mello C."/>
            <person name="Vasconcelos A.T.R."/>
        </authorList>
    </citation>
    <scope>NUCLEOTIDE SEQUENCE</scope>
    <source>
        <tissue evidence="2">Muscle</tissue>
    </source>
</reference>
<sequence length="167" mass="19024">MFGKVEYLSHEDRLRELGLFGLEKEWLREDLINVWQDIIQRDLDKLEKRTHGNLIKFSRNKYEVLHLAWGIPQCQHGLGYEQIKSSSAEKDLGVLMDERQQCALTIQKTICILGYIKGSMAIRLRDGDDSALLLHFDEPPPGVLHLALGSPTQEGHRPVGASPEESH</sequence>
<dbReference type="EMBL" id="WHWB01033056">
    <property type="protein sequence ID" value="KAJ7422291.1"/>
    <property type="molecule type" value="Genomic_DNA"/>
</dbReference>
<gene>
    <name evidence="2" type="ORF">WISP_38599</name>
</gene>